<keyword evidence="1" id="KW-0472">Membrane</keyword>
<sequence length="208" mass="21537">GGTNLTFEPNEIHAKEGDVIEFRFWPRNHSVVAGDFSEACRPARENGFFSGFFPTQQGQANPQVFRVTINHINPMPIYCSQNNGQHCKNGIVAVINLAHEGDRSFDAYAALARNAGNATSPQSVFGGVVAQNEALTSSVSAMATTATTQTVASTTETQTTTQTGVTITTGTATGTATTTRPAATGNVAAGVAVPVAGLVAVAVGAFFV</sequence>
<gene>
    <name evidence="2" type="ORF">C8A03DRAFT_19534</name>
</gene>
<feature type="transmembrane region" description="Helical" evidence="1">
    <location>
        <begin position="187"/>
        <end position="207"/>
    </location>
</feature>
<keyword evidence="1" id="KW-0812">Transmembrane</keyword>
<protein>
    <recommendedName>
        <fullName evidence="4">Extracellular serine-rich protein</fullName>
    </recommendedName>
</protein>
<keyword evidence="1" id="KW-1133">Transmembrane helix</keyword>
<dbReference type="AlphaFoldDB" id="A0AAN7C1C3"/>
<organism evidence="2 3">
    <name type="scientific">Achaetomium macrosporum</name>
    <dbReference type="NCBI Taxonomy" id="79813"/>
    <lineage>
        <taxon>Eukaryota</taxon>
        <taxon>Fungi</taxon>
        <taxon>Dikarya</taxon>
        <taxon>Ascomycota</taxon>
        <taxon>Pezizomycotina</taxon>
        <taxon>Sordariomycetes</taxon>
        <taxon>Sordariomycetidae</taxon>
        <taxon>Sordariales</taxon>
        <taxon>Chaetomiaceae</taxon>
        <taxon>Achaetomium</taxon>
    </lineage>
</organism>
<proteinExistence type="predicted"/>
<dbReference type="InterPro" id="IPR008972">
    <property type="entry name" value="Cupredoxin"/>
</dbReference>
<name>A0AAN7C1C3_9PEZI</name>
<dbReference type="Proteomes" id="UP001303760">
    <property type="component" value="Unassembled WGS sequence"/>
</dbReference>
<accession>A0AAN7C1C3</accession>
<feature type="non-terminal residue" evidence="2">
    <location>
        <position position="1"/>
    </location>
</feature>
<dbReference type="SUPFAM" id="SSF49503">
    <property type="entry name" value="Cupredoxins"/>
    <property type="match status" value="1"/>
</dbReference>
<evidence type="ECO:0000313" key="2">
    <source>
        <dbReference type="EMBL" id="KAK4233395.1"/>
    </source>
</evidence>
<evidence type="ECO:0008006" key="4">
    <source>
        <dbReference type="Google" id="ProtNLM"/>
    </source>
</evidence>
<dbReference type="CDD" id="cd00920">
    <property type="entry name" value="Cupredoxin"/>
    <property type="match status" value="1"/>
</dbReference>
<dbReference type="InterPro" id="IPR052953">
    <property type="entry name" value="Ser-rich/MCO-related"/>
</dbReference>
<dbReference type="PANTHER" id="PTHR34883">
    <property type="entry name" value="SERINE-RICH PROTEIN, PUTATIVE-RELATED-RELATED"/>
    <property type="match status" value="1"/>
</dbReference>
<keyword evidence="3" id="KW-1185">Reference proteome</keyword>
<dbReference type="Gene3D" id="2.60.40.420">
    <property type="entry name" value="Cupredoxins - blue copper proteins"/>
    <property type="match status" value="1"/>
</dbReference>
<comment type="caution">
    <text evidence="2">The sequence shown here is derived from an EMBL/GenBank/DDBJ whole genome shotgun (WGS) entry which is preliminary data.</text>
</comment>
<reference evidence="2" key="2">
    <citation type="submission" date="2023-05" db="EMBL/GenBank/DDBJ databases">
        <authorList>
            <consortium name="Lawrence Berkeley National Laboratory"/>
            <person name="Steindorff A."/>
            <person name="Hensen N."/>
            <person name="Bonometti L."/>
            <person name="Westerberg I."/>
            <person name="Brannstrom I.O."/>
            <person name="Guillou S."/>
            <person name="Cros-Aarteil S."/>
            <person name="Calhoun S."/>
            <person name="Haridas S."/>
            <person name="Kuo A."/>
            <person name="Mondo S."/>
            <person name="Pangilinan J."/>
            <person name="Riley R."/>
            <person name="Labutti K."/>
            <person name="Andreopoulos B."/>
            <person name="Lipzen A."/>
            <person name="Chen C."/>
            <person name="Yanf M."/>
            <person name="Daum C."/>
            <person name="Ng V."/>
            <person name="Clum A."/>
            <person name="Ohm R."/>
            <person name="Martin F."/>
            <person name="Silar P."/>
            <person name="Natvig D."/>
            <person name="Lalanne C."/>
            <person name="Gautier V."/>
            <person name="Ament-Velasquez S.L."/>
            <person name="Kruys A."/>
            <person name="Hutchinson M.I."/>
            <person name="Powell A.J."/>
            <person name="Barry K."/>
            <person name="Miller A.N."/>
            <person name="Grigoriev I.V."/>
            <person name="Debuchy R."/>
            <person name="Gladieux P."/>
            <person name="Thoren M.H."/>
            <person name="Johannesson H."/>
        </authorList>
    </citation>
    <scope>NUCLEOTIDE SEQUENCE</scope>
    <source>
        <strain evidence="2">CBS 532.94</strain>
    </source>
</reference>
<reference evidence="2" key="1">
    <citation type="journal article" date="2023" name="Mol. Phylogenet. Evol.">
        <title>Genome-scale phylogeny and comparative genomics of the fungal order Sordariales.</title>
        <authorList>
            <person name="Hensen N."/>
            <person name="Bonometti L."/>
            <person name="Westerberg I."/>
            <person name="Brannstrom I.O."/>
            <person name="Guillou S."/>
            <person name="Cros-Aarteil S."/>
            <person name="Calhoun S."/>
            <person name="Haridas S."/>
            <person name="Kuo A."/>
            <person name="Mondo S."/>
            <person name="Pangilinan J."/>
            <person name="Riley R."/>
            <person name="LaButti K."/>
            <person name="Andreopoulos B."/>
            <person name="Lipzen A."/>
            <person name="Chen C."/>
            <person name="Yan M."/>
            <person name="Daum C."/>
            <person name="Ng V."/>
            <person name="Clum A."/>
            <person name="Steindorff A."/>
            <person name="Ohm R.A."/>
            <person name="Martin F."/>
            <person name="Silar P."/>
            <person name="Natvig D.O."/>
            <person name="Lalanne C."/>
            <person name="Gautier V."/>
            <person name="Ament-Velasquez S.L."/>
            <person name="Kruys A."/>
            <person name="Hutchinson M.I."/>
            <person name="Powell A.J."/>
            <person name="Barry K."/>
            <person name="Miller A.N."/>
            <person name="Grigoriev I.V."/>
            <person name="Debuchy R."/>
            <person name="Gladieux P."/>
            <person name="Hiltunen Thoren M."/>
            <person name="Johannesson H."/>
        </authorList>
    </citation>
    <scope>NUCLEOTIDE SEQUENCE</scope>
    <source>
        <strain evidence="2">CBS 532.94</strain>
    </source>
</reference>
<dbReference type="EMBL" id="MU860568">
    <property type="protein sequence ID" value="KAK4233395.1"/>
    <property type="molecule type" value="Genomic_DNA"/>
</dbReference>
<evidence type="ECO:0000313" key="3">
    <source>
        <dbReference type="Proteomes" id="UP001303760"/>
    </source>
</evidence>
<evidence type="ECO:0000256" key="1">
    <source>
        <dbReference type="SAM" id="Phobius"/>
    </source>
</evidence>
<dbReference type="PANTHER" id="PTHR34883:SF15">
    <property type="entry name" value="EXTRACELLULAR SERINE-RICH PROTEIN"/>
    <property type="match status" value="1"/>
</dbReference>